<proteinExistence type="predicted"/>
<name>A0A0K2UQE4_LEPSM</name>
<evidence type="ECO:0000313" key="1">
    <source>
        <dbReference type="EMBL" id="CDW40458.1"/>
    </source>
</evidence>
<protein>
    <submittedName>
        <fullName evidence="1">Uncharacterized protein</fullName>
    </submittedName>
</protein>
<dbReference type="AlphaFoldDB" id="A0A0K2UQE4"/>
<organism evidence="1">
    <name type="scientific">Lepeophtheirus salmonis</name>
    <name type="common">Salmon louse</name>
    <name type="synonym">Caligus salmonis</name>
    <dbReference type="NCBI Taxonomy" id="72036"/>
    <lineage>
        <taxon>Eukaryota</taxon>
        <taxon>Metazoa</taxon>
        <taxon>Ecdysozoa</taxon>
        <taxon>Arthropoda</taxon>
        <taxon>Crustacea</taxon>
        <taxon>Multicrustacea</taxon>
        <taxon>Hexanauplia</taxon>
        <taxon>Copepoda</taxon>
        <taxon>Siphonostomatoida</taxon>
        <taxon>Caligidae</taxon>
        <taxon>Lepeophtheirus</taxon>
    </lineage>
</organism>
<reference evidence="1" key="1">
    <citation type="submission" date="2014-05" db="EMBL/GenBank/DDBJ databases">
        <authorList>
            <person name="Chronopoulou M."/>
        </authorList>
    </citation>
    <scope>NUCLEOTIDE SEQUENCE</scope>
    <source>
        <tissue evidence="1">Whole organism</tissue>
    </source>
</reference>
<accession>A0A0K2UQE4</accession>
<sequence>MYLIKHTILFHHLFIVF</sequence>
<dbReference type="EMBL" id="HACA01023097">
    <property type="protein sequence ID" value="CDW40458.1"/>
    <property type="molecule type" value="Transcribed_RNA"/>
</dbReference>